<proteinExistence type="predicted"/>
<dbReference type="EMBL" id="JBFNQD010000001">
    <property type="protein sequence ID" value="MEW9304536.1"/>
    <property type="molecule type" value="Genomic_DNA"/>
</dbReference>
<dbReference type="InterPro" id="IPR025427">
    <property type="entry name" value="DUF4160"/>
</dbReference>
<dbReference type="RefSeq" id="WP_367622894.1">
    <property type="nucleotide sequence ID" value="NZ_JBFNQD010000001.1"/>
</dbReference>
<evidence type="ECO:0000313" key="1">
    <source>
        <dbReference type="EMBL" id="MEW9304536.1"/>
    </source>
</evidence>
<name>A0ABV3PG69_9HYPH</name>
<dbReference type="Proteomes" id="UP001555786">
    <property type="component" value="Unassembled WGS sequence"/>
</dbReference>
<evidence type="ECO:0000313" key="2">
    <source>
        <dbReference type="Proteomes" id="UP001555786"/>
    </source>
</evidence>
<protein>
    <submittedName>
        <fullName evidence="1">DUF4160 domain-containing protein</fullName>
    </submittedName>
</protein>
<organism evidence="1 2">
    <name type="scientific">Labrys neptuniae</name>
    <dbReference type="NCBI Taxonomy" id="376174"/>
    <lineage>
        <taxon>Bacteria</taxon>
        <taxon>Pseudomonadati</taxon>
        <taxon>Pseudomonadota</taxon>
        <taxon>Alphaproteobacteria</taxon>
        <taxon>Hyphomicrobiales</taxon>
        <taxon>Xanthobacteraceae</taxon>
        <taxon>Labrys</taxon>
    </lineage>
</organism>
<reference evidence="1 2" key="1">
    <citation type="submission" date="2024-07" db="EMBL/GenBank/DDBJ databases">
        <title>Description of Labrys sedimenti sp. nov., isolated from a diclofenac-degrading enrichment culture.</title>
        <authorList>
            <person name="Tancsics A."/>
            <person name="Csepanyi A."/>
        </authorList>
    </citation>
    <scope>NUCLEOTIDE SEQUENCE [LARGE SCALE GENOMIC DNA]</scope>
    <source>
        <strain evidence="1 2">LMG 23578</strain>
    </source>
</reference>
<gene>
    <name evidence="1" type="ORF">ABXS05_03235</name>
</gene>
<dbReference type="Pfam" id="PF13711">
    <property type="entry name" value="DUF4160"/>
    <property type="match status" value="1"/>
</dbReference>
<comment type="caution">
    <text evidence="1">The sequence shown here is derived from an EMBL/GenBank/DDBJ whole genome shotgun (WGS) entry which is preliminary data.</text>
</comment>
<sequence>MGKLFQIGNIIIRVYANDHLPPHFHIVAPDSQALVEIETQRVLKGSIKSNRKEIEAWVSANIETIKAEWNRINPRFPIE</sequence>
<keyword evidence="2" id="KW-1185">Reference proteome</keyword>
<accession>A0ABV3PG69</accession>